<dbReference type="Proteomes" id="UP001652621">
    <property type="component" value="Unplaced"/>
</dbReference>
<keyword evidence="5" id="KW-0406">Ion transport</keyword>
<evidence type="ECO:0000256" key="1">
    <source>
        <dbReference type="SAM" id="Coils"/>
    </source>
</evidence>
<keyword evidence="2" id="KW-0472">Membrane</keyword>
<dbReference type="GO" id="GO:0034220">
    <property type="term" value="P:monoatomic ion transmembrane transport"/>
    <property type="evidence" value="ECO:0007669"/>
    <property type="project" value="UniProtKB-KW"/>
</dbReference>
<dbReference type="RefSeq" id="XP_058980955.1">
    <property type="nucleotide sequence ID" value="XM_059124972.1"/>
</dbReference>
<keyword evidence="5" id="KW-0407">Ion channel</keyword>
<dbReference type="STRING" id="7370.A0A1I8N0Q8"/>
<organism evidence="3">
    <name type="scientific">Musca domestica</name>
    <name type="common">House fly</name>
    <dbReference type="NCBI Taxonomy" id="7370"/>
    <lineage>
        <taxon>Eukaryota</taxon>
        <taxon>Metazoa</taxon>
        <taxon>Ecdysozoa</taxon>
        <taxon>Arthropoda</taxon>
        <taxon>Hexapoda</taxon>
        <taxon>Insecta</taxon>
        <taxon>Pterygota</taxon>
        <taxon>Neoptera</taxon>
        <taxon>Endopterygota</taxon>
        <taxon>Diptera</taxon>
        <taxon>Brachycera</taxon>
        <taxon>Muscomorpha</taxon>
        <taxon>Muscoidea</taxon>
        <taxon>Muscidae</taxon>
        <taxon>Musca</taxon>
    </lineage>
</organism>
<evidence type="ECO:0000256" key="2">
    <source>
        <dbReference type="SAM" id="Phobius"/>
    </source>
</evidence>
<dbReference type="EnsemblMetazoa" id="MDOA010336-RB">
    <property type="protein sequence ID" value="MDOA010336-PB"/>
    <property type="gene ID" value="MDOA010336"/>
</dbReference>
<reference evidence="5" key="2">
    <citation type="submission" date="2025-05" db="UniProtKB">
        <authorList>
            <consortium name="RefSeq"/>
        </authorList>
    </citation>
    <scope>IDENTIFICATION</scope>
    <source>
        <strain evidence="5">Aabys</strain>
        <tissue evidence="5">Whole body</tissue>
    </source>
</reference>
<accession>A0A1I8N0Q8</accession>
<keyword evidence="1" id="KW-0175">Coiled coil</keyword>
<keyword evidence="4" id="KW-1185">Reference proteome</keyword>
<gene>
    <name evidence="3" type="primary">101894634</name>
    <name evidence="5" type="synonym">LOC101894634</name>
</gene>
<keyword evidence="5" id="KW-0813">Transport</keyword>
<name>A0A1I8N0Q8_MUSDO</name>
<keyword evidence="2" id="KW-0812">Transmembrane</keyword>
<evidence type="ECO:0000313" key="4">
    <source>
        <dbReference type="Proteomes" id="UP001652621"/>
    </source>
</evidence>
<dbReference type="InterPro" id="IPR037660">
    <property type="entry name" value="CCDC51"/>
</dbReference>
<sequence>MIRTIVGEAFTRQKLSGGKVHEILQHGNIFGMRRSTSSYPIASTHSEIENQHKNEKLLRRLVTYVEKSTYMEEVRIAQNRVMSIKGQLLAAGDEKRSLMRKLEDIRNELNHIYKDMKINRTKEAYLELARQEIELCESEKHYSDLYKMADKKEQLLFTEFSAAINASYEKEKLHTNFIKIISIVGTVASSFIALIFSIFMHTYHQKMFFSQRTLDENVVNTVKALEEKVTELLTEWDQQKTLLENSNKAEKESWRSYLYRHTRWMYSWAIKSS</sequence>
<keyword evidence="2" id="KW-1133">Transmembrane helix</keyword>
<dbReference type="OrthoDB" id="6243211at2759"/>
<evidence type="ECO:0000313" key="5">
    <source>
        <dbReference type="RefSeq" id="XP_058980955.1"/>
    </source>
</evidence>
<reference evidence="3" key="1">
    <citation type="submission" date="2020-05" db="UniProtKB">
        <authorList>
            <consortium name="EnsemblMetazoa"/>
        </authorList>
    </citation>
    <scope>IDENTIFICATION</scope>
    <source>
        <strain evidence="3">Aabys</strain>
    </source>
</reference>
<feature type="coiled-coil region" evidence="1">
    <location>
        <begin position="88"/>
        <end position="119"/>
    </location>
</feature>
<dbReference type="PANTHER" id="PTHR28624:SF1">
    <property type="entry name" value="MITOCHONDRIAL POTASSIUM CHANNEL"/>
    <property type="match status" value="1"/>
</dbReference>
<dbReference type="VEuPathDB" id="VectorBase:MDOMA2_017147"/>
<protein>
    <submittedName>
        <fullName evidence="5">Mitochondrial potassium channel</fullName>
    </submittedName>
</protein>
<evidence type="ECO:0000313" key="3">
    <source>
        <dbReference type="EnsemblMetazoa" id="MDOA010336-PB"/>
    </source>
</evidence>
<feature type="transmembrane region" description="Helical" evidence="2">
    <location>
        <begin position="180"/>
        <end position="203"/>
    </location>
</feature>
<dbReference type="PANTHER" id="PTHR28624">
    <property type="entry name" value="COILED-COIL DOMAIN-CONTAINING PROTEIN 51"/>
    <property type="match status" value="1"/>
</dbReference>
<proteinExistence type="predicted"/>
<dbReference type="VEuPathDB" id="VectorBase:MDOA010336"/>
<dbReference type="AlphaFoldDB" id="A0A1I8N0Q8"/>